<reference evidence="12" key="1">
    <citation type="submission" date="2018-01" db="EMBL/GenBank/DDBJ databases">
        <authorList>
            <person name="Alioto T."/>
            <person name="Alioto T."/>
        </authorList>
    </citation>
    <scope>NUCLEOTIDE SEQUENCE [LARGE SCALE GENOMIC DNA]</scope>
</reference>
<proteinExistence type="inferred from homology"/>
<evidence type="ECO:0000256" key="7">
    <source>
        <dbReference type="ARBA" id="ARBA00023136"/>
    </source>
</evidence>
<gene>
    <name evidence="11" type="ORF">DGUA_6G011156</name>
</gene>
<dbReference type="OMA" id="CYASEQV"/>
<protein>
    <recommendedName>
        <fullName evidence="10">Odorant receptor</fullName>
    </recommendedName>
</protein>
<evidence type="ECO:0000256" key="2">
    <source>
        <dbReference type="ARBA" id="ARBA00022475"/>
    </source>
</evidence>
<dbReference type="GO" id="GO:0005886">
    <property type="term" value="C:plasma membrane"/>
    <property type="evidence" value="ECO:0007669"/>
    <property type="project" value="UniProtKB-SubCell"/>
</dbReference>
<keyword evidence="12" id="KW-1185">Reference proteome</keyword>
<dbReference type="PANTHER" id="PTHR21137:SF35">
    <property type="entry name" value="ODORANT RECEPTOR 19A-RELATED"/>
    <property type="match status" value="1"/>
</dbReference>
<evidence type="ECO:0000256" key="1">
    <source>
        <dbReference type="ARBA" id="ARBA00004651"/>
    </source>
</evidence>
<keyword evidence="7 10" id="KW-0472">Membrane</keyword>
<dbReference type="GO" id="GO:0007165">
    <property type="term" value="P:signal transduction"/>
    <property type="evidence" value="ECO:0007669"/>
    <property type="project" value="UniProtKB-KW"/>
</dbReference>
<keyword evidence="2" id="KW-1003">Cell membrane</keyword>
<feature type="transmembrane region" description="Helical" evidence="10">
    <location>
        <begin position="289"/>
        <end position="310"/>
    </location>
</feature>
<dbReference type="InterPro" id="IPR004117">
    <property type="entry name" value="7tm6_olfct_rcpt"/>
</dbReference>
<keyword evidence="5 10" id="KW-0552">Olfaction</keyword>
<keyword evidence="4 10" id="KW-0812">Transmembrane</keyword>
<dbReference type="PANTHER" id="PTHR21137">
    <property type="entry name" value="ODORANT RECEPTOR"/>
    <property type="match status" value="1"/>
</dbReference>
<feature type="transmembrane region" description="Helical" evidence="10">
    <location>
        <begin position="37"/>
        <end position="60"/>
    </location>
</feature>
<evidence type="ECO:0000256" key="4">
    <source>
        <dbReference type="ARBA" id="ARBA00022692"/>
    </source>
</evidence>
<dbReference type="EMBL" id="OUUW01000003">
    <property type="protein sequence ID" value="SPP78508.1"/>
    <property type="molecule type" value="Genomic_DNA"/>
</dbReference>
<evidence type="ECO:0000256" key="10">
    <source>
        <dbReference type="RuleBase" id="RU351113"/>
    </source>
</evidence>
<evidence type="ECO:0000256" key="3">
    <source>
        <dbReference type="ARBA" id="ARBA00022606"/>
    </source>
</evidence>
<keyword evidence="8 10" id="KW-0675">Receptor</keyword>
<dbReference type="GO" id="GO:0005549">
    <property type="term" value="F:odorant binding"/>
    <property type="evidence" value="ECO:0007669"/>
    <property type="project" value="InterPro"/>
</dbReference>
<dbReference type="Proteomes" id="UP000268350">
    <property type="component" value="Unassembled WGS sequence"/>
</dbReference>
<name>A0A3B0K4W7_DROGU</name>
<feature type="transmembrane region" description="Helical" evidence="10">
    <location>
        <begin position="126"/>
        <end position="149"/>
    </location>
</feature>
<accession>A0A3B0K4W7</accession>
<keyword evidence="6 10" id="KW-1133">Transmembrane helix</keyword>
<comment type="subcellular location">
    <subcellularLocation>
        <location evidence="1 10">Cell membrane</location>
        <topology evidence="1 10">Multi-pass membrane protein</topology>
    </subcellularLocation>
</comment>
<dbReference type="AlphaFoldDB" id="A0A3B0K4W7"/>
<evidence type="ECO:0000313" key="11">
    <source>
        <dbReference type="EMBL" id="SPP78508.1"/>
    </source>
</evidence>
<comment type="caution">
    <text evidence="10">Lacks conserved residue(s) required for the propagation of feature annotation.</text>
</comment>
<dbReference type="Pfam" id="PF02949">
    <property type="entry name" value="7tm_6"/>
    <property type="match status" value="1"/>
</dbReference>
<comment type="similarity">
    <text evidence="10">Belongs to the insect chemoreceptor superfamily. Heteromeric odorant receptor channel (TC 1.A.69) family.</text>
</comment>
<evidence type="ECO:0000313" key="12">
    <source>
        <dbReference type="Proteomes" id="UP000268350"/>
    </source>
</evidence>
<organism evidence="11 12">
    <name type="scientific">Drosophila guanche</name>
    <name type="common">Fruit fly</name>
    <dbReference type="NCBI Taxonomy" id="7266"/>
    <lineage>
        <taxon>Eukaryota</taxon>
        <taxon>Metazoa</taxon>
        <taxon>Ecdysozoa</taxon>
        <taxon>Arthropoda</taxon>
        <taxon>Hexapoda</taxon>
        <taxon>Insecta</taxon>
        <taxon>Pterygota</taxon>
        <taxon>Neoptera</taxon>
        <taxon>Endopterygota</taxon>
        <taxon>Diptera</taxon>
        <taxon>Brachycera</taxon>
        <taxon>Muscomorpha</taxon>
        <taxon>Ephydroidea</taxon>
        <taxon>Drosophilidae</taxon>
        <taxon>Drosophila</taxon>
        <taxon>Sophophora</taxon>
    </lineage>
</organism>
<feature type="transmembrane region" description="Helical" evidence="10">
    <location>
        <begin position="169"/>
        <end position="188"/>
    </location>
</feature>
<keyword evidence="9 10" id="KW-0807">Transducer</keyword>
<dbReference type="OrthoDB" id="6604226at2759"/>
<sequence>MRQVDSSSAFRYHWRIWRLIGAHPADPHTLWGRHYTVYATVWSIIFRLGMWLSVVVNFMLSTSLESFCESLSVAVPLTVENLKMFSLWRMRREILRTHEILHHLDGRIGSLTEQKIILEGIERAKYIFMCIFRAIAVILSIAILFLFVSKERLLMYPSWIPWDYKTSSFTVYLVTVMLHNIGFFENAMMVGNVDTYPGSCLIMLAAHTQALAHRVSRLGHDPPVTRYQCCAQLRRCIDDHQIIMTLFQSLEHSFSMSCFLQFFSTASAQCSICFFLIFVRIGIMQSVNMLFLFLTFTIQTLLLCYSAELVCHEGESLMRAVYDCNWLDQSVEFRRMIILMLARSQKPMIMRAGVFVPVQMNTFRMVCKGAYSMLTLLNEMHNSADG</sequence>
<evidence type="ECO:0000256" key="6">
    <source>
        <dbReference type="ARBA" id="ARBA00022989"/>
    </source>
</evidence>
<evidence type="ECO:0000256" key="5">
    <source>
        <dbReference type="ARBA" id="ARBA00022725"/>
    </source>
</evidence>
<keyword evidence="3 10" id="KW-0716">Sensory transduction</keyword>
<evidence type="ECO:0000256" key="8">
    <source>
        <dbReference type="ARBA" id="ARBA00023170"/>
    </source>
</evidence>
<dbReference type="GO" id="GO:0004984">
    <property type="term" value="F:olfactory receptor activity"/>
    <property type="evidence" value="ECO:0007669"/>
    <property type="project" value="InterPro"/>
</dbReference>
<feature type="transmembrane region" description="Helical" evidence="10">
    <location>
        <begin position="258"/>
        <end position="283"/>
    </location>
</feature>
<evidence type="ECO:0000256" key="9">
    <source>
        <dbReference type="ARBA" id="ARBA00023224"/>
    </source>
</evidence>